<proteinExistence type="predicted"/>
<dbReference type="InterPro" id="IPR036249">
    <property type="entry name" value="Thioredoxin-like_sf"/>
</dbReference>
<dbReference type="NCBIfam" id="TIGR04019">
    <property type="entry name" value="B_thiol_YtxJ"/>
    <property type="match status" value="1"/>
</dbReference>
<evidence type="ECO:0000313" key="1">
    <source>
        <dbReference type="EMBL" id="MEL1244406.1"/>
    </source>
</evidence>
<comment type="caution">
    <text evidence="1">The sequence shown here is derived from an EMBL/GenBank/DDBJ whole genome shotgun (WGS) entry which is preliminary data.</text>
</comment>
<dbReference type="Pfam" id="PF11009">
    <property type="entry name" value="BrxC"/>
    <property type="match status" value="1"/>
</dbReference>
<organism evidence="1 2">
    <name type="scientific">Flavobacterium arundinis</name>
    <dbReference type="NCBI Taxonomy" id="3139143"/>
    <lineage>
        <taxon>Bacteria</taxon>
        <taxon>Pseudomonadati</taxon>
        <taxon>Bacteroidota</taxon>
        <taxon>Flavobacteriia</taxon>
        <taxon>Flavobacteriales</taxon>
        <taxon>Flavobacteriaceae</taxon>
        <taxon>Flavobacterium</taxon>
    </lineage>
</organism>
<name>A0ABU9HWP8_9FLAO</name>
<sequence>MVSEWNDLTDIKQLDEIIALSFHTPVVIFKHSTRCDMSSTMLRKFEAGYDLIGVECRPYFLDLIANRHISNEIASRFGVVHQSPQIIVIKGGKSVYHASHGGIDVGLVKGKL</sequence>
<dbReference type="Gene3D" id="3.40.30.10">
    <property type="entry name" value="Glutaredoxin"/>
    <property type="match status" value="1"/>
</dbReference>
<dbReference type="EMBL" id="JBBYHR010000004">
    <property type="protein sequence ID" value="MEL1244406.1"/>
    <property type="molecule type" value="Genomic_DNA"/>
</dbReference>
<accession>A0ABU9HWP8</accession>
<dbReference type="InterPro" id="IPR022551">
    <property type="entry name" value="BrxC"/>
</dbReference>
<dbReference type="RefSeq" id="WP_341696723.1">
    <property type="nucleotide sequence ID" value="NZ_JBBYHR010000004.1"/>
</dbReference>
<evidence type="ECO:0000313" key="2">
    <source>
        <dbReference type="Proteomes" id="UP001464555"/>
    </source>
</evidence>
<dbReference type="SUPFAM" id="SSF52833">
    <property type="entry name" value="Thioredoxin-like"/>
    <property type="match status" value="1"/>
</dbReference>
<dbReference type="Proteomes" id="UP001464555">
    <property type="component" value="Unassembled WGS sequence"/>
</dbReference>
<reference evidence="1 2" key="1">
    <citation type="submission" date="2024-04" db="EMBL/GenBank/DDBJ databases">
        <title>Flavobacterium sp. DGU11 16S ribosomal RNA gene Genome sequencing and assembly.</title>
        <authorList>
            <person name="Park S."/>
        </authorList>
    </citation>
    <scope>NUCLEOTIDE SEQUENCE [LARGE SCALE GENOMIC DNA]</scope>
    <source>
        <strain evidence="1 2">DGU11</strain>
    </source>
</reference>
<gene>
    <name evidence="1" type="primary">ytxJ</name>
    <name evidence="1" type="ORF">AAEO56_09055</name>
</gene>
<keyword evidence="2" id="KW-1185">Reference proteome</keyword>
<protein>
    <submittedName>
        <fullName evidence="1">Bacillithiol system redox-active protein YtxJ</fullName>
    </submittedName>
</protein>